<proteinExistence type="predicted"/>
<keyword evidence="2" id="KW-1185">Reference proteome</keyword>
<evidence type="ECO:0000313" key="1">
    <source>
        <dbReference type="EMBL" id="ORY81250.1"/>
    </source>
</evidence>
<comment type="caution">
    <text evidence="1">The sequence shown here is derived from an EMBL/GenBank/DDBJ whole genome shotgun (WGS) entry which is preliminary data.</text>
</comment>
<reference evidence="1 2" key="1">
    <citation type="submission" date="2016-07" db="EMBL/GenBank/DDBJ databases">
        <title>Pervasive Adenine N6-methylation of Active Genes in Fungi.</title>
        <authorList>
            <consortium name="DOE Joint Genome Institute"/>
            <person name="Mondo S.J."/>
            <person name="Dannebaum R.O."/>
            <person name="Kuo R.C."/>
            <person name="Labutti K."/>
            <person name="Haridas S."/>
            <person name="Kuo A."/>
            <person name="Salamov A."/>
            <person name="Ahrendt S.R."/>
            <person name="Lipzen A."/>
            <person name="Sullivan W."/>
            <person name="Andreopoulos W.B."/>
            <person name="Clum A."/>
            <person name="Lindquist E."/>
            <person name="Daum C."/>
            <person name="Ramamoorthy G.K."/>
            <person name="Gryganskyi A."/>
            <person name="Culley D."/>
            <person name="Magnuson J.K."/>
            <person name="James T.Y."/>
            <person name="O'Malley M.A."/>
            <person name="Stajich J.E."/>
            <person name="Spatafora J.W."/>
            <person name="Visel A."/>
            <person name="Grigoriev I.V."/>
        </authorList>
    </citation>
    <scope>NUCLEOTIDE SEQUENCE [LARGE SCALE GENOMIC DNA]</scope>
    <source>
        <strain evidence="1 2">62-1032</strain>
    </source>
</reference>
<organism evidence="1 2">
    <name type="scientific">Leucosporidium creatinivorum</name>
    <dbReference type="NCBI Taxonomy" id="106004"/>
    <lineage>
        <taxon>Eukaryota</taxon>
        <taxon>Fungi</taxon>
        <taxon>Dikarya</taxon>
        <taxon>Basidiomycota</taxon>
        <taxon>Pucciniomycotina</taxon>
        <taxon>Microbotryomycetes</taxon>
        <taxon>Leucosporidiales</taxon>
        <taxon>Leucosporidium</taxon>
    </lineage>
</organism>
<dbReference type="InParanoid" id="A0A1Y2FBF8"/>
<protein>
    <submittedName>
        <fullName evidence="1">Uncharacterized protein</fullName>
    </submittedName>
</protein>
<gene>
    <name evidence="1" type="ORF">BCR35DRAFT_87218</name>
</gene>
<dbReference type="AlphaFoldDB" id="A0A1Y2FBF8"/>
<accession>A0A1Y2FBF8</accession>
<evidence type="ECO:0000313" key="2">
    <source>
        <dbReference type="Proteomes" id="UP000193467"/>
    </source>
</evidence>
<dbReference type="Proteomes" id="UP000193467">
    <property type="component" value="Unassembled WGS sequence"/>
</dbReference>
<sequence length="148" mass="16756">MQLEAPRISSFILGRALLYPELELSRLFPYFLFTYNRASGEEDGCCPCRPYLEFRASSIICACGCHSPGSLLRCESSTIRPPAGRQILYRTHNKRTKRGIEAYQAPQQNGKASDDDHWQRKAEIVAPRFEPFEGLALEISRPGQQSSM</sequence>
<name>A0A1Y2FBF8_9BASI</name>
<dbReference type="EMBL" id="MCGR01000023">
    <property type="protein sequence ID" value="ORY81250.1"/>
    <property type="molecule type" value="Genomic_DNA"/>
</dbReference>